<dbReference type="GeneID" id="37011008"/>
<feature type="compositionally biased region" description="Basic and acidic residues" evidence="1">
    <location>
        <begin position="200"/>
        <end position="211"/>
    </location>
</feature>
<gene>
    <name evidence="2" type="ORF">BCV69DRAFT_140227</name>
</gene>
<evidence type="ECO:0000313" key="3">
    <source>
        <dbReference type="Proteomes" id="UP000245942"/>
    </source>
</evidence>
<feature type="region of interest" description="Disordered" evidence="1">
    <location>
        <begin position="195"/>
        <end position="216"/>
    </location>
</feature>
<accession>A0A316UD11</accession>
<protein>
    <submittedName>
        <fullName evidence="2">Uncharacterized protein</fullName>
    </submittedName>
</protein>
<feature type="region of interest" description="Disordered" evidence="1">
    <location>
        <begin position="120"/>
        <end position="146"/>
    </location>
</feature>
<dbReference type="AlphaFoldDB" id="A0A316UD11"/>
<dbReference type="RefSeq" id="XP_025349461.1">
    <property type="nucleotide sequence ID" value="XM_025489274.1"/>
</dbReference>
<proteinExistence type="predicted"/>
<evidence type="ECO:0000313" key="2">
    <source>
        <dbReference type="EMBL" id="PWN22301.1"/>
    </source>
</evidence>
<feature type="compositionally biased region" description="Basic and acidic residues" evidence="1">
    <location>
        <begin position="120"/>
        <end position="139"/>
    </location>
</feature>
<evidence type="ECO:0000256" key="1">
    <source>
        <dbReference type="SAM" id="MobiDB-lite"/>
    </source>
</evidence>
<organism evidence="2 3">
    <name type="scientific">Pseudomicrostroma glucosiphilum</name>
    <dbReference type="NCBI Taxonomy" id="1684307"/>
    <lineage>
        <taxon>Eukaryota</taxon>
        <taxon>Fungi</taxon>
        <taxon>Dikarya</taxon>
        <taxon>Basidiomycota</taxon>
        <taxon>Ustilaginomycotina</taxon>
        <taxon>Exobasidiomycetes</taxon>
        <taxon>Microstromatales</taxon>
        <taxon>Microstromatales incertae sedis</taxon>
        <taxon>Pseudomicrostroma</taxon>
    </lineage>
</organism>
<keyword evidence="3" id="KW-1185">Reference proteome</keyword>
<sequence>MLGQKSSYVWSQTSKTLVHPRHRHLLQRRIFQPRQITRIADESPTEQTDTPQACLPRIITSSRSPSTSSTTQTRTITSTLTDRTILVDTQKLAIVDLTPAYHLAVTARLYALPTPPAVSERIHRGQKERRVGQVHREASPYKGQGSRSSLASCLTTLLATSANTAHRPFHLPFLPSSLARRVPLHPIRLPRAVSFGPIPPRRDPAGIEQHRGSWTNRTQSFTQAQAGAIGNPH</sequence>
<reference evidence="2 3" key="1">
    <citation type="journal article" date="2018" name="Mol. Biol. Evol.">
        <title>Broad Genomic Sampling Reveals a Smut Pathogenic Ancestry of the Fungal Clade Ustilaginomycotina.</title>
        <authorList>
            <person name="Kijpornyongpan T."/>
            <person name="Mondo S.J."/>
            <person name="Barry K."/>
            <person name="Sandor L."/>
            <person name="Lee J."/>
            <person name="Lipzen A."/>
            <person name="Pangilinan J."/>
            <person name="LaButti K."/>
            <person name="Hainaut M."/>
            <person name="Henrissat B."/>
            <person name="Grigoriev I.V."/>
            <person name="Spatafora J.W."/>
            <person name="Aime M.C."/>
        </authorList>
    </citation>
    <scope>NUCLEOTIDE SEQUENCE [LARGE SCALE GENOMIC DNA]</scope>
    <source>
        <strain evidence="2 3">MCA 4718</strain>
    </source>
</reference>
<dbReference type="Proteomes" id="UP000245942">
    <property type="component" value="Unassembled WGS sequence"/>
</dbReference>
<dbReference type="EMBL" id="KZ819323">
    <property type="protein sequence ID" value="PWN22301.1"/>
    <property type="molecule type" value="Genomic_DNA"/>
</dbReference>
<name>A0A316UD11_9BASI</name>